<dbReference type="Pfam" id="PF13087">
    <property type="entry name" value="AAA_12"/>
    <property type="match status" value="1"/>
</dbReference>
<dbReference type="GeneID" id="54476708"/>
<keyword evidence="3" id="KW-1185">Reference proteome</keyword>
<dbReference type="InterPro" id="IPR047187">
    <property type="entry name" value="SF1_C_Upf1"/>
</dbReference>
<accession>A0A6A6PHU5</accession>
<dbReference type="PANTHER" id="PTHR10887:SF495">
    <property type="entry name" value="HELICASE SENATAXIN ISOFORM X1-RELATED"/>
    <property type="match status" value="1"/>
</dbReference>
<dbReference type="AlphaFoldDB" id="A0A6A6PHU5"/>
<dbReference type="OrthoDB" id="3946766at2759"/>
<evidence type="ECO:0000313" key="3">
    <source>
        <dbReference type="Proteomes" id="UP000799767"/>
    </source>
</evidence>
<gene>
    <name evidence="2" type="ORF">BDY17DRAFT_313367</name>
</gene>
<protein>
    <submittedName>
        <fullName evidence="2">AAA domain-containing protein</fullName>
    </submittedName>
</protein>
<dbReference type="Gene3D" id="3.40.50.300">
    <property type="entry name" value="P-loop containing nucleotide triphosphate hydrolases"/>
    <property type="match status" value="1"/>
</dbReference>
<evidence type="ECO:0000259" key="1">
    <source>
        <dbReference type="Pfam" id="PF13087"/>
    </source>
</evidence>
<dbReference type="SUPFAM" id="SSF52540">
    <property type="entry name" value="P-loop containing nucleoside triphosphate hydrolases"/>
    <property type="match status" value="1"/>
</dbReference>
<reference evidence="2" key="1">
    <citation type="journal article" date="2020" name="Stud. Mycol.">
        <title>101 Dothideomycetes genomes: a test case for predicting lifestyles and emergence of pathogens.</title>
        <authorList>
            <person name="Haridas S."/>
            <person name="Albert R."/>
            <person name="Binder M."/>
            <person name="Bloem J."/>
            <person name="Labutti K."/>
            <person name="Salamov A."/>
            <person name="Andreopoulos B."/>
            <person name="Baker S."/>
            <person name="Barry K."/>
            <person name="Bills G."/>
            <person name="Bluhm B."/>
            <person name="Cannon C."/>
            <person name="Castanera R."/>
            <person name="Culley D."/>
            <person name="Daum C."/>
            <person name="Ezra D."/>
            <person name="Gonzalez J."/>
            <person name="Henrissat B."/>
            <person name="Kuo A."/>
            <person name="Liang C."/>
            <person name="Lipzen A."/>
            <person name="Lutzoni F."/>
            <person name="Magnuson J."/>
            <person name="Mondo S."/>
            <person name="Nolan M."/>
            <person name="Ohm R."/>
            <person name="Pangilinan J."/>
            <person name="Park H.-J."/>
            <person name="Ramirez L."/>
            <person name="Alfaro M."/>
            <person name="Sun H."/>
            <person name="Tritt A."/>
            <person name="Yoshinaga Y."/>
            <person name="Zwiers L.-H."/>
            <person name="Turgeon B."/>
            <person name="Goodwin S."/>
            <person name="Spatafora J."/>
            <person name="Crous P."/>
            <person name="Grigoriev I."/>
        </authorList>
    </citation>
    <scope>NUCLEOTIDE SEQUENCE</scope>
    <source>
        <strain evidence="2">CBS 113389</strain>
    </source>
</reference>
<evidence type="ECO:0000313" key="2">
    <source>
        <dbReference type="EMBL" id="KAF2479579.1"/>
    </source>
</evidence>
<dbReference type="InterPro" id="IPR045055">
    <property type="entry name" value="DNA2/NAM7-like"/>
</dbReference>
<dbReference type="RefSeq" id="XP_033586149.1">
    <property type="nucleotide sequence ID" value="XM_033735706.1"/>
</dbReference>
<dbReference type="PANTHER" id="PTHR10887">
    <property type="entry name" value="DNA2/NAM7 HELICASE FAMILY"/>
    <property type="match status" value="1"/>
</dbReference>
<organism evidence="2 3">
    <name type="scientific">Neohortaea acidophila</name>
    <dbReference type="NCBI Taxonomy" id="245834"/>
    <lineage>
        <taxon>Eukaryota</taxon>
        <taxon>Fungi</taxon>
        <taxon>Dikarya</taxon>
        <taxon>Ascomycota</taxon>
        <taxon>Pezizomycotina</taxon>
        <taxon>Dothideomycetes</taxon>
        <taxon>Dothideomycetidae</taxon>
        <taxon>Mycosphaerellales</taxon>
        <taxon>Teratosphaeriaceae</taxon>
        <taxon>Neohortaea</taxon>
    </lineage>
</organism>
<dbReference type="CDD" id="cd18808">
    <property type="entry name" value="SF1_C_Upf1"/>
    <property type="match status" value="1"/>
</dbReference>
<dbReference type="InterPro" id="IPR041679">
    <property type="entry name" value="DNA2/NAM7-like_C"/>
</dbReference>
<dbReference type="EMBL" id="MU001641">
    <property type="protein sequence ID" value="KAF2479579.1"/>
    <property type="molecule type" value="Genomic_DNA"/>
</dbReference>
<dbReference type="Proteomes" id="UP000799767">
    <property type="component" value="Unassembled WGS sequence"/>
</dbReference>
<feature type="domain" description="DNA2/NAM7 helicase-like C-terminal" evidence="1">
    <location>
        <begin position="465"/>
        <end position="647"/>
    </location>
</feature>
<proteinExistence type="predicted"/>
<sequence>MERPNPFGQVARSYRKYVLGLGDEPAQEVTETFEVVDELPDELKGAEKERELCYPDYLDHDHKKQFPLAAVHNHGGRMYRGHDVPRFRLGVDKNSKEIATWRFALICIRDVDEAQQSVFGHPSHRYRPEDSSDGDLRLVQFMVHGGSQRPSIHLRINRERGEDGKPTSVVFWKCYAHSCVRNTDSEPAIGLEFGVNDDATVREGMPQGSRQLRELAGENSIWATHLLLNDIDKQPTTGATGRPVWRGITPAEIDQLATRAAAGEDLTEADRAIVALHRTSAVSIYTWVAAEQAEYCRPFFQYIRTVFFATATMGPWWYYRLASPEEDLDSANYPFEQIPPPRWLVTRWSVKRIGGKAVDASPVAWNKLSTIPDGIFPDLDGLAFEMRLGVAREADKDVSKSAELRALCRDQAGRFASLDAVDTFKDKINLLMTGGRRSSVLEISSMSANEASDIFRDAIVVRPVEVQRPLHPRIADFPNREIYDGQLKIAEANDVESALRELVEHLLEPLRNTGWNRSPRIGIDTSETKSELFGDTTSSVNDGEAAWILDTVVGFVLGGVNPVDIVIISPYYGQRRLVWKLLQDQDKSTGAKEVRVLSISEAESQHAKIAIVSLVANDPDKIGYICHPHDLCVEITRGSDYLFILGSFGKWAKVLQGLAVKPLHYRANALFRHLILGLFAKKEVITLQDWNDVMK</sequence>
<name>A0A6A6PHU5_9PEZI</name>
<dbReference type="InterPro" id="IPR027417">
    <property type="entry name" value="P-loop_NTPase"/>
</dbReference>